<proteinExistence type="predicted"/>
<accession>A0A7S4PZA4</accession>
<evidence type="ECO:0000259" key="3">
    <source>
        <dbReference type="PROSITE" id="PS50222"/>
    </source>
</evidence>
<dbReference type="SUPFAM" id="SSF47473">
    <property type="entry name" value="EF-hand"/>
    <property type="match status" value="1"/>
</dbReference>
<evidence type="ECO:0000256" key="2">
    <source>
        <dbReference type="SAM" id="MobiDB-lite"/>
    </source>
</evidence>
<feature type="domain" description="EF-hand" evidence="3">
    <location>
        <begin position="139"/>
        <end position="174"/>
    </location>
</feature>
<evidence type="ECO:0000313" key="4">
    <source>
        <dbReference type="EMBL" id="CAE4567338.1"/>
    </source>
</evidence>
<feature type="region of interest" description="Disordered" evidence="2">
    <location>
        <begin position="1"/>
        <end position="20"/>
    </location>
</feature>
<dbReference type="Gene3D" id="1.10.238.10">
    <property type="entry name" value="EF-hand"/>
    <property type="match status" value="1"/>
</dbReference>
<evidence type="ECO:0000256" key="1">
    <source>
        <dbReference type="ARBA" id="ARBA00022837"/>
    </source>
</evidence>
<gene>
    <name evidence="4" type="ORF">AMON00008_LOCUS6957</name>
</gene>
<dbReference type="PROSITE" id="PS00018">
    <property type="entry name" value="EF_HAND_1"/>
    <property type="match status" value="1"/>
</dbReference>
<feature type="compositionally biased region" description="Low complexity" evidence="2">
    <location>
        <begin position="1"/>
        <end position="14"/>
    </location>
</feature>
<dbReference type="CDD" id="cd00051">
    <property type="entry name" value="EFh"/>
    <property type="match status" value="1"/>
</dbReference>
<dbReference type="Pfam" id="PF13499">
    <property type="entry name" value="EF-hand_7"/>
    <property type="match status" value="1"/>
</dbReference>
<dbReference type="InterPro" id="IPR011992">
    <property type="entry name" value="EF-hand-dom_pair"/>
</dbReference>
<dbReference type="AlphaFoldDB" id="A0A7S4PZA4"/>
<dbReference type="InterPro" id="IPR002048">
    <property type="entry name" value="EF_hand_dom"/>
</dbReference>
<reference evidence="4" key="1">
    <citation type="submission" date="2021-01" db="EMBL/GenBank/DDBJ databases">
        <authorList>
            <person name="Corre E."/>
            <person name="Pelletier E."/>
            <person name="Niang G."/>
            <person name="Scheremetjew M."/>
            <person name="Finn R."/>
            <person name="Kale V."/>
            <person name="Holt S."/>
            <person name="Cochrane G."/>
            <person name="Meng A."/>
            <person name="Brown T."/>
            <person name="Cohen L."/>
        </authorList>
    </citation>
    <scope>NUCLEOTIDE SEQUENCE</scope>
    <source>
        <strain evidence="4">CCMP3105</strain>
    </source>
</reference>
<name>A0A7S4PZA4_9DINO</name>
<sequence length="259" mass="29256">MGAAPSSPAGPALPKVTPPTLLGGDSTPALKVPSLHDRCKCGNAFLPDAEFCRMCGATRPPVWQGICYCGNAFRADEVFCRKCGAPAEAMTLLARLKTAAQERLKWSRSDDPSSFEAWNVNAKLESEFAYMHSLLRNRKFVEVVFQEFRDFDIDSDGTLDQEEVTEAVPKMVLKHGWKTKEEVDKIDHSELTQDFFRQMDRDSNALVSMDEFLVYTSYFHYLCYQKKVDVPEIFFYEGKKPPAQVVEKESTVCQCCVFS</sequence>
<dbReference type="GO" id="GO:0005509">
    <property type="term" value="F:calcium ion binding"/>
    <property type="evidence" value="ECO:0007669"/>
    <property type="project" value="InterPro"/>
</dbReference>
<dbReference type="InterPro" id="IPR018247">
    <property type="entry name" value="EF_Hand_1_Ca_BS"/>
</dbReference>
<organism evidence="4">
    <name type="scientific">Alexandrium monilatum</name>
    <dbReference type="NCBI Taxonomy" id="311494"/>
    <lineage>
        <taxon>Eukaryota</taxon>
        <taxon>Sar</taxon>
        <taxon>Alveolata</taxon>
        <taxon>Dinophyceae</taxon>
        <taxon>Gonyaulacales</taxon>
        <taxon>Pyrocystaceae</taxon>
        <taxon>Alexandrium</taxon>
    </lineage>
</organism>
<feature type="domain" description="EF-hand" evidence="3">
    <location>
        <begin position="187"/>
        <end position="222"/>
    </location>
</feature>
<dbReference type="EMBL" id="HBNR01010710">
    <property type="protein sequence ID" value="CAE4567338.1"/>
    <property type="molecule type" value="Transcribed_RNA"/>
</dbReference>
<protein>
    <recommendedName>
        <fullName evidence="3">EF-hand domain-containing protein</fullName>
    </recommendedName>
</protein>
<keyword evidence="1" id="KW-0106">Calcium</keyword>
<dbReference type="PROSITE" id="PS50222">
    <property type="entry name" value="EF_HAND_2"/>
    <property type="match status" value="2"/>
</dbReference>